<feature type="domain" description="Peptidase S9 prolyl oligopeptidase catalytic" evidence="7">
    <location>
        <begin position="470"/>
        <end position="686"/>
    </location>
</feature>
<dbReference type="InterPro" id="IPR029058">
    <property type="entry name" value="AB_hydrolase_fold"/>
</dbReference>
<accession>A0A7V5UG06</accession>
<dbReference type="Gene3D" id="3.40.50.1820">
    <property type="entry name" value="alpha/beta hydrolase"/>
    <property type="match status" value="1"/>
</dbReference>
<dbReference type="Pfam" id="PF00326">
    <property type="entry name" value="Peptidase_S9"/>
    <property type="match status" value="1"/>
</dbReference>
<keyword evidence="5" id="KW-0378">Hydrolase</keyword>
<keyword evidence="6" id="KW-0720">Serine protease</keyword>
<dbReference type="FunFam" id="2.130.10.120:FF:000001">
    <property type="entry name" value="Prolyl endopeptidase"/>
    <property type="match status" value="1"/>
</dbReference>
<comment type="caution">
    <text evidence="9">The sequence shown here is derived from an EMBL/GenBank/DDBJ whole genome shotgun (WGS) entry which is preliminary data.</text>
</comment>
<dbReference type="GO" id="GO:0006508">
    <property type="term" value="P:proteolysis"/>
    <property type="evidence" value="ECO:0007669"/>
    <property type="project" value="UniProtKB-KW"/>
</dbReference>
<dbReference type="InterPro" id="IPR001375">
    <property type="entry name" value="Peptidase_S9_cat"/>
</dbReference>
<dbReference type="PANTHER" id="PTHR42881:SF2">
    <property type="entry name" value="PROLYL ENDOPEPTIDASE"/>
    <property type="match status" value="1"/>
</dbReference>
<dbReference type="SUPFAM" id="SSF50993">
    <property type="entry name" value="Peptidase/esterase 'gauge' domain"/>
    <property type="match status" value="1"/>
</dbReference>
<evidence type="ECO:0000313" key="9">
    <source>
        <dbReference type="EMBL" id="HHJ53878.1"/>
    </source>
</evidence>
<dbReference type="EMBL" id="DROD01000746">
    <property type="protein sequence ID" value="HHJ53878.1"/>
    <property type="molecule type" value="Genomic_DNA"/>
</dbReference>
<evidence type="ECO:0000256" key="6">
    <source>
        <dbReference type="ARBA" id="ARBA00022825"/>
    </source>
</evidence>
<dbReference type="PROSITE" id="PS00708">
    <property type="entry name" value="PRO_ENDOPEP_SER"/>
    <property type="match status" value="1"/>
</dbReference>
<reference evidence="9" key="1">
    <citation type="journal article" date="2020" name="mSystems">
        <title>Genome- and Community-Level Interaction Insights into Carbon Utilization and Element Cycling Functions of Hydrothermarchaeota in Hydrothermal Sediment.</title>
        <authorList>
            <person name="Zhou Z."/>
            <person name="Liu Y."/>
            <person name="Xu W."/>
            <person name="Pan J."/>
            <person name="Luo Z.H."/>
            <person name="Li M."/>
        </authorList>
    </citation>
    <scope>NUCLEOTIDE SEQUENCE [LARGE SCALE GENOMIC DNA]</scope>
    <source>
        <strain evidence="9">HyVt-527</strain>
    </source>
</reference>
<dbReference type="FunFam" id="3.40.50.1820:FF:000005">
    <property type="entry name" value="Prolyl endopeptidase"/>
    <property type="match status" value="1"/>
</dbReference>
<dbReference type="AlphaFoldDB" id="A0A7V5UG06"/>
<evidence type="ECO:0000256" key="4">
    <source>
        <dbReference type="ARBA" id="ARBA00022670"/>
    </source>
</evidence>
<evidence type="ECO:0000256" key="5">
    <source>
        <dbReference type="ARBA" id="ARBA00022801"/>
    </source>
</evidence>
<dbReference type="Pfam" id="PF02897">
    <property type="entry name" value="Peptidase_S9_N"/>
    <property type="match status" value="1"/>
</dbReference>
<dbReference type="PANTHER" id="PTHR42881">
    <property type="entry name" value="PROLYL ENDOPEPTIDASE"/>
    <property type="match status" value="1"/>
</dbReference>
<evidence type="ECO:0000259" key="7">
    <source>
        <dbReference type="Pfam" id="PF00326"/>
    </source>
</evidence>
<evidence type="ECO:0000256" key="1">
    <source>
        <dbReference type="ARBA" id="ARBA00001070"/>
    </source>
</evidence>
<dbReference type="EC" id="3.4.21.26" evidence="3"/>
<protein>
    <recommendedName>
        <fullName evidence="3">prolyl oligopeptidase</fullName>
        <ecNumber evidence="3">3.4.21.26</ecNumber>
    </recommendedName>
</protein>
<dbReference type="PRINTS" id="PR00862">
    <property type="entry name" value="PROLIGOPTASE"/>
</dbReference>
<dbReference type="InterPro" id="IPR051167">
    <property type="entry name" value="Prolyl_oligopep/macrocyclase"/>
</dbReference>
<comment type="similarity">
    <text evidence="2">Belongs to the peptidase S9A family.</text>
</comment>
<dbReference type="InterPro" id="IPR002471">
    <property type="entry name" value="Pept_S9_AS"/>
</dbReference>
<evidence type="ECO:0000259" key="8">
    <source>
        <dbReference type="Pfam" id="PF02897"/>
    </source>
</evidence>
<feature type="domain" description="Peptidase S9A N-terminal" evidence="8">
    <location>
        <begin position="11"/>
        <end position="412"/>
    </location>
</feature>
<dbReference type="Proteomes" id="UP000886124">
    <property type="component" value="Unassembled WGS sequence"/>
</dbReference>
<evidence type="ECO:0000256" key="3">
    <source>
        <dbReference type="ARBA" id="ARBA00011897"/>
    </source>
</evidence>
<dbReference type="GO" id="GO:0004252">
    <property type="term" value="F:serine-type endopeptidase activity"/>
    <property type="evidence" value="ECO:0007669"/>
    <property type="project" value="UniProtKB-EC"/>
</dbReference>
<dbReference type="InterPro" id="IPR002470">
    <property type="entry name" value="Peptidase_S9A"/>
</dbReference>
<sequence>MACGEPRLKYPAAKKVDVVDDYFGVKVADPYRWLEDENSKDTKAWVAAENRLTFGFLHSSPAYEKIKKRLTELWNFPKYSAPRKVGDRYFFWKNDGLQNQSVLYMQKSLDSPPKVVLDPNQLSTDGTVSVSALALSRDGKLLAYGLSSSGSDWQEIKIQDVDSGKDYKEVLKWCKFSSIAWKHDGSGFFYNRFPAEGTVPKEDRNNYNRVYWHKPGTDQSADKLVYQDNANKELGFSPLVSEDGKYLLLEVWRGTDPNNRIYYRPVNSKRPFIKVLNKNDAAYSYLYNQGSKFYFKTDKDAPRGRIVLIDFKKPAQKFWKEIIPQQKEVLHYAKVVNGMLVVDYMKDAHDIIRIYTLDGKFVRELKLPTLGSVYSISGRPQDSEMFITFASFLFPPTIYRYDFTSGKMHTFRKPEINFDADRYVTKQVFYRSKDGTRVPMFITHRKDLKMDGNNPTLLYGYGGFDISLTPSFSVARLVWLENGGVYALANLRGGGEYGEEWHRAGMLDKKQNVFDDFIAAAEYLIKEKYTNPKRLAINGGSNGGLLVAACMVQRPDLFGAVLCQVPVIDMLRYHKFTVGRYWIPEYGNAEADSNQFKFLYAYSPLHNIKEGVEYPPTLVTTAESDNRVAPLHAMKFVATLQEKYKGRNPILIRVETKAGHGAGKPTSKRIAELADLYTFLFKVFGMD</sequence>
<dbReference type="SUPFAM" id="SSF53474">
    <property type="entry name" value="alpha/beta-Hydrolases"/>
    <property type="match status" value="1"/>
</dbReference>
<gene>
    <name evidence="9" type="ORF">ENJ89_11835</name>
</gene>
<organism evidence="9">
    <name type="scientific">Caldithrix abyssi</name>
    <dbReference type="NCBI Taxonomy" id="187145"/>
    <lineage>
        <taxon>Bacteria</taxon>
        <taxon>Pseudomonadati</taxon>
        <taxon>Calditrichota</taxon>
        <taxon>Calditrichia</taxon>
        <taxon>Calditrichales</taxon>
        <taxon>Calditrichaceae</taxon>
        <taxon>Caldithrix</taxon>
    </lineage>
</organism>
<dbReference type="InterPro" id="IPR023302">
    <property type="entry name" value="Pept_S9A_N"/>
</dbReference>
<dbReference type="GO" id="GO:0005829">
    <property type="term" value="C:cytosol"/>
    <property type="evidence" value="ECO:0007669"/>
    <property type="project" value="TreeGrafter"/>
</dbReference>
<keyword evidence="4" id="KW-0645">Protease</keyword>
<name>A0A7V5UG06_CALAY</name>
<dbReference type="Gene3D" id="2.130.10.120">
    <property type="entry name" value="Prolyl oligopeptidase, N-terminal domain"/>
    <property type="match status" value="1"/>
</dbReference>
<proteinExistence type="inferred from homology"/>
<evidence type="ECO:0000256" key="2">
    <source>
        <dbReference type="ARBA" id="ARBA00005228"/>
    </source>
</evidence>
<comment type="catalytic activity">
    <reaction evidence="1">
        <text>Hydrolysis of Pro-|-Xaa &gt;&gt; Ala-|-Xaa in oligopeptides.</text>
        <dbReference type="EC" id="3.4.21.26"/>
    </reaction>
</comment>
<dbReference type="GO" id="GO:0070012">
    <property type="term" value="F:oligopeptidase activity"/>
    <property type="evidence" value="ECO:0007669"/>
    <property type="project" value="TreeGrafter"/>
</dbReference>